<protein>
    <recommendedName>
        <fullName evidence="4">Transmembrane protein</fullName>
    </recommendedName>
</protein>
<dbReference type="AlphaFoldDB" id="A0A9P6CSH5"/>
<name>A0A9P6CSH5_9AGAR</name>
<feature type="transmembrane region" description="Helical" evidence="1">
    <location>
        <begin position="68"/>
        <end position="86"/>
    </location>
</feature>
<keyword evidence="1" id="KW-0812">Transmembrane</keyword>
<sequence length="89" mass="10462">MEIPTTTKGSKQWVHTSTYFPLRHNTSGFSSTWRLSFLFHVSLARVLCALLYLAFFPSLFFPPLFRHLVFRLPMLYTLVLLFLIVIPRL</sequence>
<gene>
    <name evidence="2" type="ORF">BDN70DRAFT_58747</name>
</gene>
<comment type="caution">
    <text evidence="2">The sequence shown here is derived from an EMBL/GenBank/DDBJ whole genome shotgun (WGS) entry which is preliminary data.</text>
</comment>
<keyword evidence="1" id="KW-1133">Transmembrane helix</keyword>
<keyword evidence="3" id="KW-1185">Reference proteome</keyword>
<evidence type="ECO:0000313" key="3">
    <source>
        <dbReference type="Proteomes" id="UP000807469"/>
    </source>
</evidence>
<evidence type="ECO:0000313" key="2">
    <source>
        <dbReference type="EMBL" id="KAF9478236.1"/>
    </source>
</evidence>
<feature type="transmembrane region" description="Helical" evidence="1">
    <location>
        <begin position="37"/>
        <end position="56"/>
    </location>
</feature>
<keyword evidence="1" id="KW-0472">Membrane</keyword>
<organism evidence="2 3">
    <name type="scientific">Pholiota conissans</name>
    <dbReference type="NCBI Taxonomy" id="109636"/>
    <lineage>
        <taxon>Eukaryota</taxon>
        <taxon>Fungi</taxon>
        <taxon>Dikarya</taxon>
        <taxon>Basidiomycota</taxon>
        <taxon>Agaricomycotina</taxon>
        <taxon>Agaricomycetes</taxon>
        <taxon>Agaricomycetidae</taxon>
        <taxon>Agaricales</taxon>
        <taxon>Agaricineae</taxon>
        <taxon>Strophariaceae</taxon>
        <taxon>Pholiota</taxon>
    </lineage>
</organism>
<evidence type="ECO:0008006" key="4">
    <source>
        <dbReference type="Google" id="ProtNLM"/>
    </source>
</evidence>
<dbReference type="EMBL" id="MU155239">
    <property type="protein sequence ID" value="KAF9478236.1"/>
    <property type="molecule type" value="Genomic_DNA"/>
</dbReference>
<reference evidence="2" key="1">
    <citation type="submission" date="2020-11" db="EMBL/GenBank/DDBJ databases">
        <authorList>
            <consortium name="DOE Joint Genome Institute"/>
            <person name="Ahrendt S."/>
            <person name="Riley R."/>
            <person name="Andreopoulos W."/>
            <person name="Labutti K."/>
            <person name="Pangilinan J."/>
            <person name="Ruiz-Duenas F.J."/>
            <person name="Barrasa J.M."/>
            <person name="Sanchez-Garcia M."/>
            <person name="Camarero S."/>
            <person name="Miyauchi S."/>
            <person name="Serrano A."/>
            <person name="Linde D."/>
            <person name="Babiker R."/>
            <person name="Drula E."/>
            <person name="Ayuso-Fernandez I."/>
            <person name="Pacheco R."/>
            <person name="Padilla G."/>
            <person name="Ferreira P."/>
            <person name="Barriuso J."/>
            <person name="Kellner H."/>
            <person name="Castanera R."/>
            <person name="Alfaro M."/>
            <person name="Ramirez L."/>
            <person name="Pisabarro A.G."/>
            <person name="Kuo A."/>
            <person name="Tritt A."/>
            <person name="Lipzen A."/>
            <person name="He G."/>
            <person name="Yan M."/>
            <person name="Ng V."/>
            <person name="Cullen D."/>
            <person name="Martin F."/>
            <person name="Rosso M.-N."/>
            <person name="Henrissat B."/>
            <person name="Hibbett D."/>
            <person name="Martinez A.T."/>
            <person name="Grigoriev I.V."/>
        </authorList>
    </citation>
    <scope>NUCLEOTIDE SEQUENCE</scope>
    <source>
        <strain evidence="2">CIRM-BRFM 674</strain>
    </source>
</reference>
<evidence type="ECO:0000256" key="1">
    <source>
        <dbReference type="SAM" id="Phobius"/>
    </source>
</evidence>
<dbReference type="Proteomes" id="UP000807469">
    <property type="component" value="Unassembled WGS sequence"/>
</dbReference>
<proteinExistence type="predicted"/>
<accession>A0A9P6CSH5</accession>